<reference evidence="2 3" key="1">
    <citation type="submission" date="2024-07" db="EMBL/GenBank/DDBJ databases">
        <title>Section-level genome sequencing and comparative genomics of Aspergillus sections Usti and Cavernicolus.</title>
        <authorList>
            <consortium name="Lawrence Berkeley National Laboratory"/>
            <person name="Nybo J.L."/>
            <person name="Vesth T.C."/>
            <person name="Theobald S."/>
            <person name="Frisvad J.C."/>
            <person name="Larsen T.O."/>
            <person name="Kjaerboelling I."/>
            <person name="Rothschild-Mancinelli K."/>
            <person name="Lyhne E.K."/>
            <person name="Kogle M.E."/>
            <person name="Barry K."/>
            <person name="Clum A."/>
            <person name="Na H."/>
            <person name="Ledsgaard L."/>
            <person name="Lin J."/>
            <person name="Lipzen A."/>
            <person name="Kuo A."/>
            <person name="Riley R."/>
            <person name="Mondo S."/>
            <person name="Labutti K."/>
            <person name="Haridas S."/>
            <person name="Pangalinan J."/>
            <person name="Salamov A.A."/>
            <person name="Simmons B.A."/>
            <person name="Magnuson J.K."/>
            <person name="Chen J."/>
            <person name="Drula E."/>
            <person name="Henrissat B."/>
            <person name="Wiebenga A."/>
            <person name="Lubbers R.J."/>
            <person name="Gomes A.C."/>
            <person name="Makela M.R."/>
            <person name="Stajich J."/>
            <person name="Grigoriev I.V."/>
            <person name="Mortensen U.H."/>
            <person name="De Vries R.P."/>
            <person name="Baker S.E."/>
            <person name="Andersen M.R."/>
        </authorList>
    </citation>
    <scope>NUCLEOTIDE SEQUENCE [LARGE SCALE GENOMIC DNA]</scope>
    <source>
        <strain evidence="2 3">CBS 209.92</strain>
    </source>
</reference>
<dbReference type="EMBL" id="JBFTWV010000019">
    <property type="protein sequence ID" value="KAL2797445.1"/>
    <property type="molecule type" value="Genomic_DNA"/>
</dbReference>
<accession>A0ABR4GG01</accession>
<keyword evidence="1" id="KW-0472">Membrane</keyword>
<comment type="caution">
    <text evidence="2">The sequence shown here is derived from an EMBL/GenBank/DDBJ whole genome shotgun (WGS) entry which is preliminary data.</text>
</comment>
<gene>
    <name evidence="2" type="ORF">BJX66DRAFT_92829</name>
</gene>
<dbReference type="Proteomes" id="UP001610563">
    <property type="component" value="Unassembled WGS sequence"/>
</dbReference>
<keyword evidence="1" id="KW-0812">Transmembrane</keyword>
<organism evidence="2 3">
    <name type="scientific">Aspergillus keveii</name>
    <dbReference type="NCBI Taxonomy" id="714993"/>
    <lineage>
        <taxon>Eukaryota</taxon>
        <taxon>Fungi</taxon>
        <taxon>Dikarya</taxon>
        <taxon>Ascomycota</taxon>
        <taxon>Pezizomycotina</taxon>
        <taxon>Eurotiomycetes</taxon>
        <taxon>Eurotiomycetidae</taxon>
        <taxon>Eurotiales</taxon>
        <taxon>Aspergillaceae</taxon>
        <taxon>Aspergillus</taxon>
        <taxon>Aspergillus subgen. Nidulantes</taxon>
    </lineage>
</organism>
<proteinExistence type="predicted"/>
<feature type="transmembrane region" description="Helical" evidence="1">
    <location>
        <begin position="57"/>
        <end position="77"/>
    </location>
</feature>
<evidence type="ECO:0000256" key="1">
    <source>
        <dbReference type="SAM" id="Phobius"/>
    </source>
</evidence>
<sequence length="99" mass="10878">MKSARKRQVTVFSLKLGAVYAFIVKCKSHSSSLLSLLTCLVVIRSYAAQQSYSFFSWPLILTLLVFLACGVTAQVQGRQCSGKVARRLCSPLAPWASFS</sequence>
<protein>
    <submittedName>
        <fullName evidence="2">Uncharacterized protein</fullName>
    </submittedName>
</protein>
<evidence type="ECO:0000313" key="2">
    <source>
        <dbReference type="EMBL" id="KAL2797445.1"/>
    </source>
</evidence>
<keyword evidence="3" id="KW-1185">Reference proteome</keyword>
<evidence type="ECO:0000313" key="3">
    <source>
        <dbReference type="Proteomes" id="UP001610563"/>
    </source>
</evidence>
<keyword evidence="1" id="KW-1133">Transmembrane helix</keyword>
<name>A0ABR4GG01_9EURO</name>